<proteinExistence type="predicted"/>
<dbReference type="KEGG" id="ser:SERP1314"/>
<gene>
    <name evidence="2" type="ordered locus">SERP1314</name>
</gene>
<feature type="transmembrane region" description="Helical" evidence="1">
    <location>
        <begin position="12"/>
        <end position="31"/>
    </location>
</feature>
<dbReference type="STRING" id="176279.SERP1314"/>
<evidence type="ECO:0000313" key="2">
    <source>
        <dbReference type="EMBL" id="AAW54642.1"/>
    </source>
</evidence>
<accession>Q5HNF5</accession>
<name>Q5HNF5_STAEQ</name>
<reference evidence="2 3" key="1">
    <citation type="journal article" date="2005" name="J. Bacteriol.">
        <title>Insights on evolution of virulence and resistance from the complete genome analysis of an early methicillin-resistant Staphylococcus aureus strain and a biofilm-producing methicillin-resistant Staphylococcus epidermidis strain.</title>
        <authorList>
            <person name="Gill S.R."/>
            <person name="Fouts D.E."/>
            <person name="Archer G.L."/>
            <person name="Mongodin E.F."/>
            <person name="Deboy R.T."/>
            <person name="Ravel J."/>
            <person name="Paulsen I.T."/>
            <person name="Kolonay J.F."/>
            <person name="Brinkac L."/>
            <person name="Beanan M."/>
            <person name="Dodson R.J."/>
            <person name="Daugherty S.C."/>
            <person name="Madupu R."/>
            <person name="Angiuoli S.V."/>
            <person name="Durkin A.S."/>
            <person name="Haft D.H."/>
            <person name="Vamathevan J."/>
            <person name="Khouri H."/>
            <person name="Utterback T."/>
            <person name="Lee C."/>
            <person name="Dimitrov G."/>
            <person name="Jiang L."/>
            <person name="Qin H."/>
            <person name="Weidman J."/>
            <person name="Tran K."/>
            <person name="Kang K."/>
            <person name="Hance I.R."/>
            <person name="Nelson K.E."/>
            <person name="Fraser C.M."/>
        </authorList>
    </citation>
    <scope>NUCLEOTIDE SEQUENCE [LARGE SCALE GENOMIC DNA]</scope>
    <source>
        <strain evidence="3">ATCC 35984 / RP62A</strain>
    </source>
</reference>
<organism evidence="2 3">
    <name type="scientific">Staphylococcus epidermidis (strain ATCC 35984 / DSM 28319 / BCRC 17069 / CCUG 31568 / BM 3577 / RP62A)</name>
    <dbReference type="NCBI Taxonomy" id="176279"/>
    <lineage>
        <taxon>Bacteria</taxon>
        <taxon>Bacillati</taxon>
        <taxon>Bacillota</taxon>
        <taxon>Bacilli</taxon>
        <taxon>Bacillales</taxon>
        <taxon>Staphylococcaceae</taxon>
        <taxon>Staphylococcus</taxon>
    </lineage>
</organism>
<keyword evidence="1" id="KW-1133">Transmembrane helix</keyword>
<dbReference type="Proteomes" id="UP000000531">
    <property type="component" value="Chromosome"/>
</dbReference>
<evidence type="ECO:0000313" key="3">
    <source>
        <dbReference type="Proteomes" id="UP000000531"/>
    </source>
</evidence>
<evidence type="ECO:0000256" key="1">
    <source>
        <dbReference type="SAM" id="Phobius"/>
    </source>
</evidence>
<sequence>MANNIKIEVESLLKSILILIKVIFIGQTTIIL</sequence>
<dbReference type="HOGENOM" id="CLU_3391506_0_0_9"/>
<keyword evidence="3" id="KW-1185">Reference proteome</keyword>
<dbReference type="EMBL" id="CP000029">
    <property type="protein sequence ID" value="AAW54642.1"/>
    <property type="molecule type" value="Genomic_DNA"/>
</dbReference>
<keyword evidence="1" id="KW-0812">Transmembrane</keyword>
<keyword evidence="1" id="KW-0472">Membrane</keyword>
<dbReference type="AlphaFoldDB" id="Q5HNF5"/>
<protein>
    <submittedName>
        <fullName evidence="2">Uncharacterized protein</fullName>
    </submittedName>
</protein>